<evidence type="ECO:0000256" key="1">
    <source>
        <dbReference type="SAM" id="Phobius"/>
    </source>
</evidence>
<dbReference type="Gene3D" id="2.130.10.10">
    <property type="entry name" value="YVTN repeat-like/Quinoprotein amine dehydrogenase"/>
    <property type="match status" value="1"/>
</dbReference>
<organism evidence="3 4">
    <name type="scientific">Amycolatopsis rhabdoformis</name>
    <dbReference type="NCBI Taxonomy" id="1448059"/>
    <lineage>
        <taxon>Bacteria</taxon>
        <taxon>Bacillati</taxon>
        <taxon>Actinomycetota</taxon>
        <taxon>Actinomycetes</taxon>
        <taxon>Pseudonocardiales</taxon>
        <taxon>Pseudonocardiaceae</taxon>
        <taxon>Amycolatopsis</taxon>
    </lineage>
</organism>
<dbReference type="EMBL" id="CP142149">
    <property type="protein sequence ID" value="WSE28047.1"/>
    <property type="molecule type" value="Genomic_DNA"/>
</dbReference>
<dbReference type="Gene3D" id="2.40.10.480">
    <property type="match status" value="1"/>
</dbReference>
<dbReference type="Proteomes" id="UP001330812">
    <property type="component" value="Chromosome"/>
</dbReference>
<evidence type="ECO:0000313" key="3">
    <source>
        <dbReference type="EMBL" id="WSE28047.1"/>
    </source>
</evidence>
<dbReference type="RefSeq" id="WP_326567050.1">
    <property type="nucleotide sequence ID" value="NZ_CP142149.1"/>
</dbReference>
<protein>
    <submittedName>
        <fullName evidence="3">PQQ-binding-like beta-propeller repeat protein</fullName>
    </submittedName>
</protein>
<keyword evidence="4" id="KW-1185">Reference proteome</keyword>
<evidence type="ECO:0000259" key="2">
    <source>
        <dbReference type="Pfam" id="PF13360"/>
    </source>
</evidence>
<dbReference type="InterPro" id="IPR002372">
    <property type="entry name" value="PQQ_rpt_dom"/>
</dbReference>
<dbReference type="PANTHER" id="PTHR34512:SF30">
    <property type="entry name" value="OUTER MEMBRANE PROTEIN ASSEMBLY FACTOR BAMB"/>
    <property type="match status" value="1"/>
</dbReference>
<keyword evidence="1" id="KW-1133">Transmembrane helix</keyword>
<keyword evidence="1" id="KW-0812">Transmembrane</keyword>
<name>A0ABZ1I0W1_9PSEU</name>
<reference evidence="3 4" key="1">
    <citation type="journal article" date="2015" name="Int. J. Syst. Evol. Microbiol.">
        <title>Amycolatopsis rhabdoformis sp. nov., an actinomycete isolated from a tropical forest soil.</title>
        <authorList>
            <person name="Souza W.R."/>
            <person name="Silva R.E."/>
            <person name="Goodfellow M."/>
            <person name="Busarakam K."/>
            <person name="Figueiro F.S."/>
            <person name="Ferreira D."/>
            <person name="Rodrigues-Filho E."/>
            <person name="Moraes L.A.B."/>
            <person name="Zucchi T.D."/>
        </authorList>
    </citation>
    <scope>NUCLEOTIDE SEQUENCE [LARGE SCALE GENOMIC DNA]</scope>
    <source>
        <strain evidence="3 4">NCIMB 14900</strain>
    </source>
</reference>
<proteinExistence type="predicted"/>
<dbReference type="PANTHER" id="PTHR34512">
    <property type="entry name" value="CELL SURFACE PROTEIN"/>
    <property type="match status" value="1"/>
</dbReference>
<feature type="transmembrane region" description="Helical" evidence="1">
    <location>
        <begin position="12"/>
        <end position="34"/>
    </location>
</feature>
<dbReference type="Pfam" id="PF13360">
    <property type="entry name" value="PQQ_2"/>
    <property type="match status" value="1"/>
</dbReference>
<evidence type="ECO:0000313" key="4">
    <source>
        <dbReference type="Proteomes" id="UP001330812"/>
    </source>
</evidence>
<dbReference type="InterPro" id="IPR011047">
    <property type="entry name" value="Quinoprotein_ADH-like_sf"/>
</dbReference>
<sequence length="462" mass="48244">MSKFQPVIRQPLVVGVIAFLAVVVVAAVVVPIVIVTGSHAPAARSPVAASSAPSSSAAGAAGAWKVGSREVPQYDHGIDSWVVGDTLVAVNDTSAVAYSRADGRQVWQVGPPSGHFCGASTAVVDNRVAVGFGDLCSSAALLDLGTGKLLWHKPMPITSSASPSEHILDEQAVLEIVGGTVVVAHEGNLIGLDAATGAVRWSEDTPPADGKVYTNCRAMDGLPRNGAFALLSTCESVQSYEDRFVAVLVDPASGKPRQQNEFVKSDSYLAPSWLSASPPIVCLNDTENGSYVFLDDAFKPVATVPTGPILTTGLTLSDGFGYNHISHGTSHERSRALVSGTTLVTVTNPQRPNSLVALDVRTGAKLWQTPAPGGGSVMAPLAVEDGEIVTEVAPPDGGPRQQVVKFSLAHGTAVPAGAFSITTSDRNGPDAWTYRFFWADGHVYGIRGDYNSYNDAMVFRLG</sequence>
<accession>A0ABZ1I0W1</accession>
<feature type="domain" description="Pyrrolo-quinoline quinone repeat" evidence="2">
    <location>
        <begin position="73"/>
        <end position="205"/>
    </location>
</feature>
<keyword evidence="1" id="KW-0472">Membrane</keyword>
<gene>
    <name evidence="3" type="ORF">VSH64_35150</name>
</gene>
<dbReference type="InterPro" id="IPR015943">
    <property type="entry name" value="WD40/YVTN_repeat-like_dom_sf"/>
</dbReference>
<dbReference type="SUPFAM" id="SSF50998">
    <property type="entry name" value="Quinoprotein alcohol dehydrogenase-like"/>
    <property type="match status" value="2"/>
</dbReference>